<evidence type="ECO:0000313" key="2">
    <source>
        <dbReference type="Proteomes" id="UP000233551"/>
    </source>
</evidence>
<dbReference type="InterPro" id="IPR039291">
    <property type="entry name" value="At5g17165-like"/>
</dbReference>
<organism evidence="1 2">
    <name type="scientific">Punica granatum</name>
    <name type="common">Pomegranate</name>
    <dbReference type="NCBI Taxonomy" id="22663"/>
    <lineage>
        <taxon>Eukaryota</taxon>
        <taxon>Viridiplantae</taxon>
        <taxon>Streptophyta</taxon>
        <taxon>Embryophyta</taxon>
        <taxon>Tracheophyta</taxon>
        <taxon>Spermatophyta</taxon>
        <taxon>Magnoliopsida</taxon>
        <taxon>eudicotyledons</taxon>
        <taxon>Gunneridae</taxon>
        <taxon>Pentapetalae</taxon>
        <taxon>rosids</taxon>
        <taxon>malvids</taxon>
        <taxon>Myrtales</taxon>
        <taxon>Lythraceae</taxon>
        <taxon>Punica</taxon>
    </lineage>
</organism>
<dbReference type="AlphaFoldDB" id="A0A2I0I650"/>
<dbReference type="Pfam" id="PF22272">
    <property type="entry name" value="LEA_3b"/>
    <property type="match status" value="1"/>
</dbReference>
<name>A0A2I0I650_PUNGR</name>
<keyword evidence="2" id="KW-1185">Reference proteome</keyword>
<comment type="caution">
    <text evidence="1">The sequence shown here is derived from an EMBL/GenBank/DDBJ whole genome shotgun (WGS) entry which is preliminary data.</text>
</comment>
<dbReference type="PANTHER" id="PTHR35122">
    <property type="entry name" value="OSJNBA0093F12.14 PROTEIN"/>
    <property type="match status" value="1"/>
</dbReference>
<dbReference type="STRING" id="22663.A0A2I0I650"/>
<dbReference type="PANTHER" id="PTHR35122:SF2">
    <property type="entry name" value="OS04G0598000 PROTEIN"/>
    <property type="match status" value="1"/>
</dbReference>
<dbReference type="EMBL" id="PGOL01003810">
    <property type="protein sequence ID" value="PKI39475.1"/>
    <property type="molecule type" value="Genomic_DNA"/>
</dbReference>
<reference evidence="1 2" key="1">
    <citation type="submission" date="2017-11" db="EMBL/GenBank/DDBJ databases">
        <title>De-novo sequencing of pomegranate (Punica granatum L.) genome.</title>
        <authorList>
            <person name="Akparov Z."/>
            <person name="Amiraslanov A."/>
            <person name="Hajiyeva S."/>
            <person name="Abbasov M."/>
            <person name="Kaur K."/>
            <person name="Hamwieh A."/>
            <person name="Solovyev V."/>
            <person name="Salamov A."/>
            <person name="Braich B."/>
            <person name="Kosarev P."/>
            <person name="Mahmoud A."/>
            <person name="Hajiyev E."/>
            <person name="Babayeva S."/>
            <person name="Izzatullayeva V."/>
            <person name="Mammadov A."/>
            <person name="Mammadov A."/>
            <person name="Sharifova S."/>
            <person name="Ojaghi J."/>
            <person name="Eynullazada K."/>
            <person name="Bayramov B."/>
            <person name="Abdulazimova A."/>
            <person name="Shahmuradov I."/>
        </authorList>
    </citation>
    <scope>NUCLEOTIDE SEQUENCE [LARGE SCALE GENOMIC DNA]</scope>
    <source>
        <strain evidence="2">cv. AG2017</strain>
        <tissue evidence="1">Leaf</tissue>
    </source>
</reference>
<evidence type="ECO:0000313" key="1">
    <source>
        <dbReference type="EMBL" id="PKI39475.1"/>
    </source>
</evidence>
<gene>
    <name evidence="1" type="ORF">CRG98_040151</name>
</gene>
<dbReference type="GeneID" id="116203228"/>
<protein>
    <submittedName>
        <fullName evidence="1">Uncharacterized protein</fullName>
    </submittedName>
</protein>
<dbReference type="OrthoDB" id="606645at2759"/>
<proteinExistence type="predicted"/>
<accession>A0A2I0I650</accession>
<dbReference type="Proteomes" id="UP000233551">
    <property type="component" value="Unassembled WGS sequence"/>
</dbReference>
<sequence length="148" mass="16126">MAGYWRRGGGIARSIINNNKRLIVTQIWSNANNSPGPALSAAFRARRAAHVSVYDKNPDEHVRPTVVPDEMIEPQSDKYWAPHPQTGVFGPAAGPDTSAGLYKHPPKTTANTCAGEGEDDSVLEQKAWFRPTSIEDLEKPATTTITES</sequence>